<dbReference type="GO" id="GO:0008610">
    <property type="term" value="P:lipid biosynthetic process"/>
    <property type="evidence" value="ECO:0007669"/>
    <property type="project" value="InterPro"/>
</dbReference>
<proteinExistence type="predicted"/>
<sequence length="412" mass="46848">MTLPTKVKIPPVQKLRPNWLAVVLHAAIYLLRHDLLASVAAAFLVQPLYQRLILQNSYLQQLSAPALFTLVFAVLCHIVPWACFNFFFLLFDSIHPEYGIKNLKNHALLASLGRKMAAYKLPRKQQQLPSATLILDTVVHSVLSQYLVIPLALYGIMVYTNLCTLRAPPPEATIVGFAPDDMANYMSGRNLKQMLTSLAMIAPHFLLANLINEIGFYTVHSILHSNPTLYRMFHKKHHMYTGTISIAAEYATPLEDTLANVFPTTVYFLFMFFNYTRKEASESAFVRSARAWPLLITWMWARLWETYEVHSGYCFSNTWLGKLGLLHGHRARFHDFHHTRNIGNYGTGLFMDALFNTMDPYLIHRYPDKHPSTTTPIEGRGSESEGDVEPVIKWRRKDMAGRISTGNGSTGT</sequence>
<evidence type="ECO:0000256" key="5">
    <source>
        <dbReference type="SAM" id="Phobius"/>
    </source>
</evidence>
<dbReference type="GO" id="GO:0005506">
    <property type="term" value="F:iron ion binding"/>
    <property type="evidence" value="ECO:0007669"/>
    <property type="project" value="InterPro"/>
</dbReference>
<dbReference type="InterPro" id="IPR006694">
    <property type="entry name" value="Fatty_acid_hydroxylase"/>
</dbReference>
<protein>
    <recommendedName>
        <fullName evidence="6">Fatty acid hydroxylase domain-containing protein</fullName>
    </recommendedName>
</protein>
<evidence type="ECO:0000256" key="2">
    <source>
        <dbReference type="ARBA" id="ARBA00022692"/>
    </source>
</evidence>
<gene>
    <name evidence="7" type="ORF">JKF63_00251</name>
</gene>
<dbReference type="RefSeq" id="XP_067752460.1">
    <property type="nucleotide sequence ID" value="XM_067896303.1"/>
</dbReference>
<evidence type="ECO:0000256" key="1">
    <source>
        <dbReference type="ARBA" id="ARBA00004370"/>
    </source>
</evidence>
<comment type="subcellular location">
    <subcellularLocation>
        <location evidence="1">Membrane</location>
    </subcellularLocation>
</comment>
<keyword evidence="2 5" id="KW-0812">Transmembrane</keyword>
<comment type="caution">
    <text evidence="7">The sequence shown here is derived from an EMBL/GenBank/DDBJ whole genome shotgun (WGS) entry which is preliminary data.</text>
</comment>
<dbReference type="PANTHER" id="PTHR11863">
    <property type="entry name" value="STEROL DESATURASE"/>
    <property type="match status" value="1"/>
</dbReference>
<feature type="domain" description="Fatty acid hydroxylase" evidence="6">
    <location>
        <begin position="205"/>
        <end position="357"/>
    </location>
</feature>
<dbReference type="GO" id="GO:0016020">
    <property type="term" value="C:membrane"/>
    <property type="evidence" value="ECO:0007669"/>
    <property type="project" value="UniProtKB-SubCell"/>
</dbReference>
<dbReference type="InterPro" id="IPR050307">
    <property type="entry name" value="Sterol_Desaturase_Related"/>
</dbReference>
<dbReference type="GeneID" id="94286380"/>
<keyword evidence="4 5" id="KW-0472">Membrane</keyword>
<keyword evidence="3 5" id="KW-1133">Transmembrane helix</keyword>
<evidence type="ECO:0000256" key="3">
    <source>
        <dbReference type="ARBA" id="ARBA00022989"/>
    </source>
</evidence>
<dbReference type="KEGG" id="phet:94286380"/>
<dbReference type="GO" id="GO:0016491">
    <property type="term" value="F:oxidoreductase activity"/>
    <property type="evidence" value="ECO:0007669"/>
    <property type="project" value="InterPro"/>
</dbReference>
<accession>A0A836KY62</accession>
<dbReference type="Pfam" id="PF04116">
    <property type="entry name" value="FA_hydroxylase"/>
    <property type="match status" value="1"/>
</dbReference>
<keyword evidence="8" id="KW-1185">Reference proteome</keyword>
<name>A0A836KY62_9TRYP</name>
<evidence type="ECO:0000259" key="6">
    <source>
        <dbReference type="Pfam" id="PF04116"/>
    </source>
</evidence>
<dbReference type="Proteomes" id="UP000674318">
    <property type="component" value="Unassembled WGS sequence"/>
</dbReference>
<dbReference type="AlphaFoldDB" id="A0A836KY62"/>
<feature type="transmembrane region" description="Helical" evidence="5">
    <location>
        <begin position="133"/>
        <end position="159"/>
    </location>
</feature>
<evidence type="ECO:0000256" key="4">
    <source>
        <dbReference type="ARBA" id="ARBA00023136"/>
    </source>
</evidence>
<reference evidence="7 8" key="1">
    <citation type="submission" date="2021-02" db="EMBL/GenBank/DDBJ databases">
        <title>Porcisia hertigi Genome sequencing and assembly.</title>
        <authorList>
            <person name="Almutairi H."/>
            <person name="Gatherer D."/>
        </authorList>
    </citation>
    <scope>NUCLEOTIDE SEQUENCE [LARGE SCALE GENOMIC DNA]</scope>
    <source>
        <strain evidence="7 8">C119</strain>
    </source>
</reference>
<feature type="transmembrane region" description="Helical" evidence="5">
    <location>
        <begin position="66"/>
        <end position="91"/>
    </location>
</feature>
<organism evidence="7 8">
    <name type="scientific">Porcisia hertigi</name>
    <dbReference type="NCBI Taxonomy" id="2761500"/>
    <lineage>
        <taxon>Eukaryota</taxon>
        <taxon>Discoba</taxon>
        <taxon>Euglenozoa</taxon>
        <taxon>Kinetoplastea</taxon>
        <taxon>Metakinetoplastina</taxon>
        <taxon>Trypanosomatida</taxon>
        <taxon>Trypanosomatidae</taxon>
        <taxon>Leishmaniinae</taxon>
        <taxon>Porcisia</taxon>
    </lineage>
</organism>
<evidence type="ECO:0000313" key="8">
    <source>
        <dbReference type="Proteomes" id="UP000674318"/>
    </source>
</evidence>
<dbReference type="EMBL" id="JAFJZO010000036">
    <property type="protein sequence ID" value="KAG5490132.1"/>
    <property type="molecule type" value="Genomic_DNA"/>
</dbReference>
<dbReference type="OrthoDB" id="1658724at2759"/>
<evidence type="ECO:0000313" key="7">
    <source>
        <dbReference type="EMBL" id="KAG5490132.1"/>
    </source>
</evidence>